<evidence type="ECO:0000313" key="1">
    <source>
        <dbReference type="EMBL" id="CAJ2657791.1"/>
    </source>
</evidence>
<gene>
    <name evidence="1" type="ORF">MILVUS5_LOCUS24293</name>
</gene>
<protein>
    <submittedName>
        <fullName evidence="1">Uncharacterized protein</fullName>
    </submittedName>
</protein>
<organism evidence="1 2">
    <name type="scientific">Trifolium pratense</name>
    <name type="common">Red clover</name>
    <dbReference type="NCBI Taxonomy" id="57577"/>
    <lineage>
        <taxon>Eukaryota</taxon>
        <taxon>Viridiplantae</taxon>
        <taxon>Streptophyta</taxon>
        <taxon>Embryophyta</taxon>
        <taxon>Tracheophyta</taxon>
        <taxon>Spermatophyta</taxon>
        <taxon>Magnoliopsida</taxon>
        <taxon>eudicotyledons</taxon>
        <taxon>Gunneridae</taxon>
        <taxon>Pentapetalae</taxon>
        <taxon>rosids</taxon>
        <taxon>fabids</taxon>
        <taxon>Fabales</taxon>
        <taxon>Fabaceae</taxon>
        <taxon>Papilionoideae</taxon>
        <taxon>50 kb inversion clade</taxon>
        <taxon>NPAAA clade</taxon>
        <taxon>Hologalegina</taxon>
        <taxon>IRL clade</taxon>
        <taxon>Trifolieae</taxon>
        <taxon>Trifolium</taxon>
    </lineage>
</organism>
<evidence type="ECO:0000313" key="2">
    <source>
        <dbReference type="Proteomes" id="UP001177021"/>
    </source>
</evidence>
<comment type="caution">
    <text evidence="1">The sequence shown here is derived from an EMBL/GenBank/DDBJ whole genome shotgun (WGS) entry which is preliminary data.</text>
</comment>
<proteinExistence type="predicted"/>
<sequence length="135" mass="15375">MAMTLFNGFYLVVTIMISFSLFFRTSLCSEITESPSYAPKPLSSYEKYLSECASKLKPQKCGKQIFKSVFIGKIAVSNKCCHNLVNDVGKTCHFDMTKYLAESPKFAKHKKQILHRAVKVWHHCTQLNSNLVTNE</sequence>
<reference evidence="1" key="1">
    <citation type="submission" date="2023-10" db="EMBL/GenBank/DDBJ databases">
        <authorList>
            <person name="Rodriguez Cubillos JULIANA M."/>
            <person name="De Vega J."/>
        </authorList>
    </citation>
    <scope>NUCLEOTIDE SEQUENCE</scope>
</reference>
<dbReference type="EMBL" id="CASHSV030000311">
    <property type="protein sequence ID" value="CAJ2657791.1"/>
    <property type="molecule type" value="Genomic_DNA"/>
</dbReference>
<dbReference type="Proteomes" id="UP001177021">
    <property type="component" value="Unassembled WGS sequence"/>
</dbReference>
<name>A0ACB0KKN7_TRIPR</name>
<keyword evidence="2" id="KW-1185">Reference proteome</keyword>
<accession>A0ACB0KKN7</accession>